<evidence type="ECO:0000313" key="1">
    <source>
        <dbReference type="EMBL" id="OKL37030.1"/>
    </source>
</evidence>
<dbReference type="EMBL" id="MRWQ01000005">
    <property type="protein sequence ID" value="OKL37030.1"/>
    <property type="molecule type" value="Genomic_DNA"/>
</dbReference>
<dbReference type="NCBIfam" id="TIGR04474">
    <property type="entry name" value="tcm_partner"/>
    <property type="match status" value="1"/>
</dbReference>
<evidence type="ECO:0008006" key="3">
    <source>
        <dbReference type="Google" id="ProtNLM"/>
    </source>
</evidence>
<proteinExistence type="predicted"/>
<dbReference type="OrthoDB" id="275124at2"/>
<reference evidence="1 2" key="1">
    <citation type="submission" date="2016-12" db="EMBL/GenBank/DDBJ databases">
        <title>Domibacillus sp. SAOS 44 whole genome sequencing.</title>
        <authorList>
            <person name="Verma A."/>
            <person name="Krishnamurthi S."/>
        </authorList>
    </citation>
    <scope>NUCLEOTIDE SEQUENCE [LARGE SCALE GENOMIC DNA]</scope>
    <source>
        <strain evidence="1 2">SAOS 44</strain>
    </source>
</reference>
<organism evidence="1 2">
    <name type="scientific">Domibacillus mangrovi</name>
    <dbReference type="NCBI Taxonomy" id="1714354"/>
    <lineage>
        <taxon>Bacteria</taxon>
        <taxon>Bacillati</taxon>
        <taxon>Bacillota</taxon>
        <taxon>Bacilli</taxon>
        <taxon>Bacillales</taxon>
        <taxon>Bacillaceae</taxon>
        <taxon>Domibacillus</taxon>
    </lineage>
</organism>
<dbReference type="InterPro" id="IPR031009">
    <property type="entry name" value="Tcm_partner"/>
</dbReference>
<protein>
    <recommendedName>
        <fullName evidence="3">Three-Cys-motif partner protein TcmP</fullName>
    </recommendedName>
</protein>
<sequence length="389" mass="45357">MANQFFGALQKHSNAKVEILNNYFIPWLRKINLGSYSMSRSLVIDGFAGPGVYEDGELGSPIKLLLAATEFCDQCDDNGWKQPSITLIFIEGNKDNYNKLKETIIDNWQAEFDEEDYARLPDYPTIAIQCINNTFATAFKDLLDDIKPGQTLIPSFCFVDPFGFKDTPFELFEKYLSNEKAELLFNFMFEEINRFVTTKNSPKLMETYSNLFGVDDIQELQDLIGDHKKDARKKIVVDYYSRQLLEKSDAKYVLNFEFKKNGRTKMFLFYSTKSTHGLKLMKKQMWKVDDTGLYLFNDKKSADQIEFEFVKEVKDETMRQDLSKLIYENFAERQVGIEFIEEFVLTQTIYPIENYMKQSLKLLEKEGLLIATNRKKPMSYPDGCMVKFN</sequence>
<keyword evidence="2" id="KW-1185">Reference proteome</keyword>
<dbReference type="Proteomes" id="UP000186524">
    <property type="component" value="Unassembled WGS sequence"/>
</dbReference>
<dbReference type="STRING" id="1714354.BLL40_05420"/>
<dbReference type="RefSeq" id="WP_073710911.1">
    <property type="nucleotide sequence ID" value="NZ_MRWQ01000005.1"/>
</dbReference>
<accession>A0A1Q5P433</accession>
<gene>
    <name evidence="1" type="ORF">BLL40_05420</name>
</gene>
<comment type="caution">
    <text evidence="1">The sequence shown here is derived from an EMBL/GenBank/DDBJ whole genome shotgun (WGS) entry which is preliminary data.</text>
</comment>
<evidence type="ECO:0000313" key="2">
    <source>
        <dbReference type="Proteomes" id="UP000186524"/>
    </source>
</evidence>
<name>A0A1Q5P433_9BACI</name>
<dbReference type="AlphaFoldDB" id="A0A1Q5P433"/>